<dbReference type="AlphaFoldDB" id="A0A9X2P9H4"/>
<sequence>MKLPDFLILSLSAALVIIGTHLTFTSGLISSYPVFMFAVALLFWYRYRKNEATLKSEAEKSNPIKKVKSRKSK</sequence>
<name>A0A9X2P9H4_9BACT</name>
<evidence type="ECO:0000313" key="2">
    <source>
        <dbReference type="EMBL" id="MCR9014560.1"/>
    </source>
</evidence>
<keyword evidence="1" id="KW-1133">Transmembrane helix</keyword>
<keyword evidence="1" id="KW-0472">Membrane</keyword>
<proteinExistence type="predicted"/>
<evidence type="ECO:0000313" key="3">
    <source>
        <dbReference type="Proteomes" id="UP001142175"/>
    </source>
</evidence>
<organism evidence="2 3">
    <name type="scientific">Aquiflexum gelatinilyticum</name>
    <dbReference type="NCBI Taxonomy" id="2961943"/>
    <lineage>
        <taxon>Bacteria</taxon>
        <taxon>Pseudomonadati</taxon>
        <taxon>Bacteroidota</taxon>
        <taxon>Cytophagia</taxon>
        <taxon>Cytophagales</taxon>
        <taxon>Cyclobacteriaceae</taxon>
        <taxon>Aquiflexum</taxon>
    </lineage>
</organism>
<evidence type="ECO:0000256" key="1">
    <source>
        <dbReference type="SAM" id="Phobius"/>
    </source>
</evidence>
<keyword evidence="1" id="KW-0812">Transmembrane</keyword>
<feature type="transmembrane region" description="Helical" evidence="1">
    <location>
        <begin position="30"/>
        <end position="47"/>
    </location>
</feature>
<comment type="caution">
    <text evidence="2">The sequence shown here is derived from an EMBL/GenBank/DDBJ whole genome shotgun (WGS) entry which is preliminary data.</text>
</comment>
<dbReference type="Proteomes" id="UP001142175">
    <property type="component" value="Unassembled WGS sequence"/>
</dbReference>
<dbReference type="EMBL" id="JANSUY010000002">
    <property type="protein sequence ID" value="MCR9014560.1"/>
    <property type="molecule type" value="Genomic_DNA"/>
</dbReference>
<protein>
    <submittedName>
        <fullName evidence="2">Uncharacterized protein</fullName>
    </submittedName>
</protein>
<dbReference type="RefSeq" id="WP_258422436.1">
    <property type="nucleotide sequence ID" value="NZ_JANAEZ010000006.1"/>
</dbReference>
<accession>A0A9X2P9H4</accession>
<keyword evidence="3" id="KW-1185">Reference proteome</keyword>
<feature type="transmembrane region" description="Helical" evidence="1">
    <location>
        <begin position="7"/>
        <end position="24"/>
    </location>
</feature>
<gene>
    <name evidence="2" type="ORF">NU887_05895</name>
</gene>
<reference evidence="2" key="1">
    <citation type="submission" date="2022-08" db="EMBL/GenBank/DDBJ databases">
        <authorList>
            <person name="Zhang D."/>
        </authorList>
    </citation>
    <scope>NUCLEOTIDE SEQUENCE</scope>
    <source>
        <strain evidence="2">XJ19-11</strain>
    </source>
</reference>